<proteinExistence type="predicted"/>
<organism evidence="2">
    <name type="scientific">viral metagenome</name>
    <dbReference type="NCBI Taxonomy" id="1070528"/>
    <lineage>
        <taxon>unclassified sequences</taxon>
        <taxon>metagenomes</taxon>
        <taxon>organismal metagenomes</taxon>
    </lineage>
</organism>
<dbReference type="AlphaFoldDB" id="A0A6C0HXK5"/>
<evidence type="ECO:0000313" key="2">
    <source>
        <dbReference type="EMBL" id="QHT85239.1"/>
    </source>
</evidence>
<sequence>MAALAAIAAAQQAEAQNAGRLLELAVNNGSIEEADIASLTPEHIEEIGILETFQQVGDYVYFVLHETPEARTARRIQEQEAINRAMQAGRDAVNAQRDAVNAQNDNRNNIARGGPTILGGRSRRRRRKTRKYF</sequence>
<name>A0A6C0HXK5_9ZZZZ</name>
<accession>A0A6C0HXK5</accession>
<feature type="compositionally biased region" description="Basic residues" evidence="1">
    <location>
        <begin position="121"/>
        <end position="133"/>
    </location>
</feature>
<reference evidence="2" key="1">
    <citation type="journal article" date="2020" name="Nature">
        <title>Giant virus diversity and host interactions through global metagenomics.</title>
        <authorList>
            <person name="Schulz F."/>
            <person name="Roux S."/>
            <person name="Paez-Espino D."/>
            <person name="Jungbluth S."/>
            <person name="Walsh D.A."/>
            <person name="Denef V.J."/>
            <person name="McMahon K.D."/>
            <person name="Konstantinidis K.T."/>
            <person name="Eloe-Fadrosh E.A."/>
            <person name="Kyrpides N.C."/>
            <person name="Woyke T."/>
        </authorList>
    </citation>
    <scope>NUCLEOTIDE SEQUENCE</scope>
    <source>
        <strain evidence="2">GVMAG-M-3300023184-17</strain>
    </source>
</reference>
<protein>
    <submittedName>
        <fullName evidence="2">Uncharacterized protein</fullName>
    </submittedName>
</protein>
<dbReference type="EMBL" id="MN740041">
    <property type="protein sequence ID" value="QHT85239.1"/>
    <property type="molecule type" value="Genomic_DNA"/>
</dbReference>
<evidence type="ECO:0000256" key="1">
    <source>
        <dbReference type="SAM" id="MobiDB-lite"/>
    </source>
</evidence>
<feature type="region of interest" description="Disordered" evidence="1">
    <location>
        <begin position="88"/>
        <end position="133"/>
    </location>
</feature>